<proteinExistence type="predicted"/>
<sequence length="177" mass="19944">MPWPRAVRLKSDRLVLEPLMIGHADEMVNVLAPRVLYRFTGGEPPSTEELWERYARQVRGQSEDGTAGWLNWITRRRDGGPPIGFVQATLHRAVEGMTADLAWLVTPSAQGHGFATEAAQQVAMWLHSIHVQELNALIHPEHEASARVARRVGMRSTTVSHDGEVLWRKRLVAMDTR</sequence>
<gene>
    <name evidence="2" type="ORF">NS359_04575</name>
</gene>
<dbReference type="EMBL" id="LDRC01000020">
    <property type="protein sequence ID" value="KTR53041.1"/>
    <property type="molecule type" value="Genomic_DNA"/>
</dbReference>
<dbReference type="OrthoDB" id="4403558at2"/>
<dbReference type="Gene3D" id="3.40.630.30">
    <property type="match status" value="1"/>
</dbReference>
<comment type="caution">
    <text evidence="2">The sequence shown here is derived from an EMBL/GenBank/DDBJ whole genome shotgun (WGS) entry which is preliminary data.</text>
</comment>
<dbReference type="InterPro" id="IPR016181">
    <property type="entry name" value="Acyl_CoA_acyltransferase"/>
</dbReference>
<dbReference type="PROSITE" id="PS51186">
    <property type="entry name" value="GNAT"/>
    <property type="match status" value="1"/>
</dbReference>
<dbReference type="AlphaFoldDB" id="A0A147DSP5"/>
<dbReference type="InterPro" id="IPR051531">
    <property type="entry name" value="N-acetyltransferase"/>
</dbReference>
<dbReference type="PANTHER" id="PTHR43792:SF1">
    <property type="entry name" value="N-ACETYLTRANSFERASE DOMAIN-CONTAINING PROTEIN"/>
    <property type="match status" value="1"/>
</dbReference>
<dbReference type="PATRIC" id="fig|465820.4.peg.957"/>
<dbReference type="Pfam" id="PF13302">
    <property type="entry name" value="Acetyltransf_3"/>
    <property type="match status" value="1"/>
</dbReference>
<protein>
    <recommendedName>
        <fullName evidence="1">N-acetyltransferase domain-containing protein</fullName>
    </recommendedName>
</protein>
<organism evidence="2 3">
    <name type="scientific">Curtobacterium oceanosedimentum</name>
    <dbReference type="NCBI Taxonomy" id="465820"/>
    <lineage>
        <taxon>Bacteria</taxon>
        <taxon>Bacillati</taxon>
        <taxon>Actinomycetota</taxon>
        <taxon>Actinomycetes</taxon>
        <taxon>Micrococcales</taxon>
        <taxon>Microbacteriaceae</taxon>
        <taxon>Curtobacterium</taxon>
    </lineage>
</organism>
<feature type="domain" description="N-acetyltransferase" evidence="1">
    <location>
        <begin position="37"/>
        <end position="172"/>
    </location>
</feature>
<dbReference type="GO" id="GO:0016747">
    <property type="term" value="F:acyltransferase activity, transferring groups other than amino-acyl groups"/>
    <property type="evidence" value="ECO:0007669"/>
    <property type="project" value="InterPro"/>
</dbReference>
<dbReference type="RefSeq" id="WP_058749167.1">
    <property type="nucleotide sequence ID" value="NZ_LDRC01000020.1"/>
</dbReference>
<evidence type="ECO:0000313" key="2">
    <source>
        <dbReference type="EMBL" id="KTR53041.1"/>
    </source>
</evidence>
<evidence type="ECO:0000313" key="3">
    <source>
        <dbReference type="Proteomes" id="UP000072763"/>
    </source>
</evidence>
<dbReference type="PANTHER" id="PTHR43792">
    <property type="entry name" value="GNAT FAMILY, PUTATIVE (AFU_ORTHOLOGUE AFUA_3G00765)-RELATED-RELATED"/>
    <property type="match status" value="1"/>
</dbReference>
<reference evidence="2 3" key="1">
    <citation type="journal article" date="2016" name="Front. Microbiol.">
        <title>Genomic Resource of Rice Seed Associated Bacteria.</title>
        <authorList>
            <person name="Midha S."/>
            <person name="Bansal K."/>
            <person name="Sharma S."/>
            <person name="Kumar N."/>
            <person name="Patil P.P."/>
            <person name="Chaudhry V."/>
            <person name="Patil P.B."/>
        </authorList>
    </citation>
    <scope>NUCLEOTIDE SEQUENCE [LARGE SCALE GENOMIC DNA]</scope>
    <source>
        <strain evidence="2 3">NS359</strain>
    </source>
</reference>
<evidence type="ECO:0000259" key="1">
    <source>
        <dbReference type="PROSITE" id="PS51186"/>
    </source>
</evidence>
<name>A0A147DSP5_9MICO</name>
<dbReference type="InterPro" id="IPR000182">
    <property type="entry name" value="GNAT_dom"/>
</dbReference>
<accession>A0A147DSP5</accession>
<dbReference type="Proteomes" id="UP000072763">
    <property type="component" value="Unassembled WGS sequence"/>
</dbReference>
<dbReference type="SUPFAM" id="SSF55729">
    <property type="entry name" value="Acyl-CoA N-acyltransferases (Nat)"/>
    <property type="match status" value="1"/>
</dbReference>